<feature type="domain" description="RNA polymerase sigma factor 70 region 4 type 2" evidence="6">
    <location>
        <begin position="115"/>
        <end position="165"/>
    </location>
</feature>
<evidence type="ECO:0000259" key="7">
    <source>
        <dbReference type="Pfam" id="PF20239"/>
    </source>
</evidence>
<dbReference type="InterPro" id="IPR013249">
    <property type="entry name" value="RNA_pol_sigma70_r4_t2"/>
</dbReference>
<name>A0ABM8GEI7_9MICO</name>
<feature type="domain" description="RNA polymerase sigma-70 region 2" evidence="5">
    <location>
        <begin position="29"/>
        <end position="81"/>
    </location>
</feature>
<dbReference type="Gene3D" id="1.10.1740.10">
    <property type="match status" value="1"/>
</dbReference>
<evidence type="ECO:0000256" key="1">
    <source>
        <dbReference type="ARBA" id="ARBA00010641"/>
    </source>
</evidence>
<proteinExistence type="inferred from homology"/>
<reference evidence="9" key="1">
    <citation type="journal article" date="2019" name="Int. J. Syst. Evol. Microbiol.">
        <title>The Global Catalogue of Microorganisms (GCM) 10K type strain sequencing project: providing services to taxonomists for standard genome sequencing and annotation.</title>
        <authorList>
            <consortium name="The Broad Institute Genomics Platform"/>
            <consortium name="The Broad Institute Genome Sequencing Center for Infectious Disease"/>
            <person name="Wu L."/>
            <person name="Ma J."/>
        </authorList>
    </citation>
    <scope>NUCLEOTIDE SEQUENCE [LARGE SCALE GENOMIC DNA]</scope>
    <source>
        <strain evidence="9">NBRC 108725</strain>
    </source>
</reference>
<sequence>MTRAAGTSVPSAVADAHRREWAFVLAATVAVAGDLGSAEEAAQEAFESALGAWAVSGVPRNPGAWLTTVARRKALDRLRHAAVEQRALPKLLPEAEPEAGDDDAAAFPDERLRLIFTCCHPALSEEARIALTLRLVCGLQTGEVARGFLVSESTMAARITRAKQKVARARIPYRVPSDEELPERLDAVLDVVHLIYTAGHTAPAGSSLTRPDLADRALELAGLLRDLMPGNPDVAGLLALLVLTEARAAAREDADGRLVLLEDQDRTTWDRAAIAGGVRLLEEALRGRGRPGRFTILAAIAAVHDQSADWAGTDWAQIVGLYDALLDLWPSPVVRLNRAIAVGFAEGPAEGLRDLDRLASDPLLVRYPYLAAARADFLRRLGRREDAALAYQEALVFAGNDVERRFLGDRLAAL</sequence>
<dbReference type="Proteomes" id="UP001321498">
    <property type="component" value="Chromosome"/>
</dbReference>
<dbReference type="InterPro" id="IPR013325">
    <property type="entry name" value="RNA_pol_sigma_r2"/>
</dbReference>
<evidence type="ECO:0000256" key="3">
    <source>
        <dbReference type="ARBA" id="ARBA00023082"/>
    </source>
</evidence>
<evidence type="ECO:0000259" key="5">
    <source>
        <dbReference type="Pfam" id="PF04542"/>
    </source>
</evidence>
<evidence type="ECO:0000313" key="9">
    <source>
        <dbReference type="Proteomes" id="UP001321498"/>
    </source>
</evidence>
<dbReference type="PANTHER" id="PTHR47756">
    <property type="entry name" value="BLL6612 PROTEIN-RELATED"/>
    <property type="match status" value="1"/>
</dbReference>
<dbReference type="Pfam" id="PF20239">
    <property type="entry name" value="DUF6596"/>
    <property type="match status" value="1"/>
</dbReference>
<dbReference type="SUPFAM" id="SSF88659">
    <property type="entry name" value="Sigma3 and sigma4 domains of RNA polymerase sigma factors"/>
    <property type="match status" value="1"/>
</dbReference>
<dbReference type="InterPro" id="IPR007627">
    <property type="entry name" value="RNA_pol_sigma70_r2"/>
</dbReference>
<organism evidence="8 9">
    <name type="scientific">Naasia aerilata</name>
    <dbReference type="NCBI Taxonomy" id="1162966"/>
    <lineage>
        <taxon>Bacteria</taxon>
        <taxon>Bacillati</taxon>
        <taxon>Actinomycetota</taxon>
        <taxon>Actinomycetes</taxon>
        <taxon>Micrococcales</taxon>
        <taxon>Microbacteriaceae</taxon>
        <taxon>Naasia</taxon>
    </lineage>
</organism>
<dbReference type="Pfam" id="PF04542">
    <property type="entry name" value="Sigma70_r2"/>
    <property type="match status" value="1"/>
</dbReference>
<keyword evidence="4" id="KW-0804">Transcription</keyword>
<gene>
    <name evidence="8" type="primary">rpoE_1</name>
    <name evidence="8" type="ORF">GCM10025866_26290</name>
</gene>
<protein>
    <submittedName>
        <fullName evidence="8">RNA polymerase subunit sigma-24</fullName>
    </submittedName>
</protein>
<evidence type="ECO:0000313" key="8">
    <source>
        <dbReference type="EMBL" id="BDZ46720.1"/>
    </source>
</evidence>
<keyword evidence="2" id="KW-0805">Transcription regulation</keyword>
<feature type="domain" description="DUF6596" evidence="7">
    <location>
        <begin position="184"/>
        <end position="284"/>
    </location>
</feature>
<evidence type="ECO:0000256" key="2">
    <source>
        <dbReference type="ARBA" id="ARBA00023015"/>
    </source>
</evidence>
<dbReference type="SUPFAM" id="SSF88946">
    <property type="entry name" value="Sigma2 domain of RNA polymerase sigma factors"/>
    <property type="match status" value="1"/>
</dbReference>
<dbReference type="EMBL" id="AP027731">
    <property type="protein sequence ID" value="BDZ46720.1"/>
    <property type="molecule type" value="Genomic_DNA"/>
</dbReference>
<keyword evidence="9" id="KW-1185">Reference proteome</keyword>
<dbReference type="Pfam" id="PF08281">
    <property type="entry name" value="Sigma70_r4_2"/>
    <property type="match status" value="1"/>
</dbReference>
<keyword evidence="3" id="KW-0731">Sigma factor</keyword>
<accession>A0ABM8GEI7</accession>
<dbReference type="PANTHER" id="PTHR47756:SF2">
    <property type="entry name" value="BLL6612 PROTEIN"/>
    <property type="match status" value="1"/>
</dbReference>
<comment type="similarity">
    <text evidence="1">Belongs to the sigma-70 factor family. ECF subfamily.</text>
</comment>
<dbReference type="InterPro" id="IPR046531">
    <property type="entry name" value="DUF6596"/>
</dbReference>
<dbReference type="InterPro" id="IPR013324">
    <property type="entry name" value="RNA_pol_sigma_r3/r4-like"/>
</dbReference>
<evidence type="ECO:0000256" key="4">
    <source>
        <dbReference type="ARBA" id="ARBA00023163"/>
    </source>
</evidence>
<evidence type="ECO:0000259" key="6">
    <source>
        <dbReference type="Pfam" id="PF08281"/>
    </source>
</evidence>